<comment type="caution">
    <text evidence="2">The sequence shown here is derived from an EMBL/GenBank/DDBJ whole genome shotgun (WGS) entry which is preliminary data.</text>
</comment>
<dbReference type="Pfam" id="PF00814">
    <property type="entry name" value="TsaD"/>
    <property type="match status" value="1"/>
</dbReference>
<reference evidence="2" key="2">
    <citation type="submission" date="2020-09" db="EMBL/GenBank/DDBJ databases">
        <authorList>
            <person name="Sun Q."/>
            <person name="Ohkuma M."/>
        </authorList>
    </citation>
    <scope>NUCLEOTIDE SEQUENCE</scope>
    <source>
        <strain evidence="2">JCM 4403</strain>
    </source>
</reference>
<dbReference type="EMBL" id="BMTU01000021">
    <property type="protein sequence ID" value="GGR08548.1"/>
    <property type="molecule type" value="Genomic_DNA"/>
</dbReference>
<evidence type="ECO:0000259" key="1">
    <source>
        <dbReference type="Pfam" id="PF00814"/>
    </source>
</evidence>
<dbReference type="InterPro" id="IPR000905">
    <property type="entry name" value="Gcp-like_dom"/>
</dbReference>
<sequence length="132" mass="13381">MAPGVASSYDKQEAVLVRDPITHLGDALDDAVAECFDKDASVIEAVTACAEHGVSTLLAAGGITASSPVRSSAEEHRMTAGAELRMPPLRLCTGNGAMTAPVGDLLVRAGAAPAPLEYTARHAVVMGKAVAA</sequence>
<feature type="domain" description="Gcp-like" evidence="1">
    <location>
        <begin position="46"/>
        <end position="100"/>
    </location>
</feature>
<reference evidence="2" key="1">
    <citation type="journal article" date="2014" name="Int. J. Syst. Evol. Microbiol.">
        <title>Complete genome sequence of Corynebacterium casei LMG S-19264T (=DSM 44701T), isolated from a smear-ripened cheese.</title>
        <authorList>
            <consortium name="US DOE Joint Genome Institute (JGI-PGF)"/>
            <person name="Walter F."/>
            <person name="Albersmeier A."/>
            <person name="Kalinowski J."/>
            <person name="Ruckert C."/>
        </authorList>
    </citation>
    <scope>NUCLEOTIDE SEQUENCE</scope>
    <source>
        <strain evidence="2">JCM 4403</strain>
    </source>
</reference>
<evidence type="ECO:0000313" key="2">
    <source>
        <dbReference type="EMBL" id="GGR08548.1"/>
    </source>
</evidence>
<gene>
    <name evidence="2" type="ORF">GCM10010280_65500</name>
</gene>
<protein>
    <recommendedName>
        <fullName evidence="1">Gcp-like domain-containing protein</fullName>
    </recommendedName>
</protein>
<evidence type="ECO:0000313" key="3">
    <source>
        <dbReference type="Proteomes" id="UP000656732"/>
    </source>
</evidence>
<dbReference type="AlphaFoldDB" id="A0A918F4Q3"/>
<name>A0A918F4Q3_9ACTN</name>
<proteinExistence type="predicted"/>
<accession>A0A918F4Q3</accession>
<dbReference type="Proteomes" id="UP000656732">
    <property type="component" value="Unassembled WGS sequence"/>
</dbReference>
<keyword evidence="3" id="KW-1185">Reference proteome</keyword>
<organism evidence="2 3">
    <name type="scientific">Streptomyces pilosus</name>
    <dbReference type="NCBI Taxonomy" id="28893"/>
    <lineage>
        <taxon>Bacteria</taxon>
        <taxon>Bacillati</taxon>
        <taxon>Actinomycetota</taxon>
        <taxon>Actinomycetes</taxon>
        <taxon>Kitasatosporales</taxon>
        <taxon>Streptomycetaceae</taxon>
        <taxon>Streptomyces</taxon>
    </lineage>
</organism>